<dbReference type="InterPro" id="IPR036397">
    <property type="entry name" value="RNaseH_sf"/>
</dbReference>
<feature type="non-terminal residue" evidence="2">
    <location>
        <position position="1"/>
    </location>
</feature>
<dbReference type="Proteomes" id="UP000198440">
    <property type="component" value="Unassembled WGS sequence"/>
</dbReference>
<dbReference type="Gene3D" id="3.30.420.10">
    <property type="entry name" value="Ribonuclease H-like superfamily/Ribonuclease H"/>
    <property type="match status" value="1"/>
</dbReference>
<evidence type="ECO:0000259" key="1">
    <source>
        <dbReference type="Pfam" id="PF00665"/>
    </source>
</evidence>
<reference evidence="2 3" key="1">
    <citation type="submission" date="2017-06" db="EMBL/GenBank/DDBJ databases">
        <authorList>
            <person name="Kim H.J."/>
            <person name="Triplett B.A."/>
        </authorList>
    </citation>
    <scope>NUCLEOTIDE SEQUENCE [LARGE SCALE GENOMIC DNA]</scope>
    <source>
        <strain evidence="2 3">DSM 11445</strain>
    </source>
</reference>
<feature type="domain" description="Integrase catalytic" evidence="1">
    <location>
        <begin position="1"/>
        <end position="61"/>
    </location>
</feature>
<evidence type="ECO:0000313" key="3">
    <source>
        <dbReference type="Proteomes" id="UP000198440"/>
    </source>
</evidence>
<organism evidence="2 3">
    <name type="scientific">Antarctobacter heliothermus</name>
    <dbReference type="NCBI Taxonomy" id="74033"/>
    <lineage>
        <taxon>Bacteria</taxon>
        <taxon>Pseudomonadati</taxon>
        <taxon>Pseudomonadota</taxon>
        <taxon>Alphaproteobacteria</taxon>
        <taxon>Rhodobacterales</taxon>
        <taxon>Roseobacteraceae</taxon>
        <taxon>Antarctobacter</taxon>
    </lineage>
</organism>
<dbReference type="GO" id="GO:0015074">
    <property type="term" value="P:DNA integration"/>
    <property type="evidence" value="ECO:0007669"/>
    <property type="project" value="InterPro"/>
</dbReference>
<accession>A0A239D7K4</accession>
<dbReference type="InterPro" id="IPR012337">
    <property type="entry name" value="RNaseH-like_sf"/>
</dbReference>
<gene>
    <name evidence="2" type="ORF">SAMN04488078_1009114</name>
</gene>
<dbReference type="EMBL" id="FZON01000009">
    <property type="protein sequence ID" value="SNS28142.1"/>
    <property type="molecule type" value="Genomic_DNA"/>
</dbReference>
<sequence>SRKVLSWRLSNSMDARFCVEALKEALAGYGVPEIFNTDQGSQFTSTDFTDVLRDAKVKISPLGRLLRNRLSGNGWMVGGAGSTTG</sequence>
<name>A0A239D7K4_9RHOB</name>
<proteinExistence type="predicted"/>
<evidence type="ECO:0000313" key="2">
    <source>
        <dbReference type="EMBL" id="SNS28142.1"/>
    </source>
</evidence>
<dbReference type="GO" id="GO:0003676">
    <property type="term" value="F:nucleic acid binding"/>
    <property type="evidence" value="ECO:0007669"/>
    <property type="project" value="InterPro"/>
</dbReference>
<dbReference type="InterPro" id="IPR001584">
    <property type="entry name" value="Integrase_cat-core"/>
</dbReference>
<protein>
    <submittedName>
        <fullName evidence="2">Integrase core domain-containing protein</fullName>
    </submittedName>
</protein>
<dbReference type="Pfam" id="PF00665">
    <property type="entry name" value="rve"/>
    <property type="match status" value="1"/>
</dbReference>
<dbReference type="SUPFAM" id="SSF53098">
    <property type="entry name" value="Ribonuclease H-like"/>
    <property type="match status" value="1"/>
</dbReference>
<dbReference type="AlphaFoldDB" id="A0A239D7K4"/>